<evidence type="ECO:0000313" key="4">
    <source>
        <dbReference type="Proteomes" id="UP000813462"/>
    </source>
</evidence>
<protein>
    <recommendedName>
        <fullName evidence="5">Pentatricopeptide repeat-containing protein</fullName>
    </recommendedName>
</protein>
<feature type="repeat" description="PPR" evidence="2">
    <location>
        <begin position="104"/>
        <end position="138"/>
    </location>
</feature>
<dbReference type="InterPro" id="IPR046960">
    <property type="entry name" value="PPR_At4g14850-like_plant"/>
</dbReference>
<keyword evidence="1" id="KW-0677">Repeat</keyword>
<dbReference type="EMBL" id="JAEACU010000010">
    <property type="protein sequence ID" value="KAH7516337.1"/>
    <property type="molecule type" value="Genomic_DNA"/>
</dbReference>
<dbReference type="PROSITE" id="PS51375">
    <property type="entry name" value="PPR"/>
    <property type="match status" value="1"/>
</dbReference>
<dbReference type="InterPro" id="IPR002885">
    <property type="entry name" value="PPR_rpt"/>
</dbReference>
<reference evidence="3" key="1">
    <citation type="journal article" date="2021" name="Front. Plant Sci.">
        <title>Chromosome-Scale Genome Assembly for Chinese Sour Jujube and Insights Into Its Genome Evolution and Domestication Signature.</title>
        <authorList>
            <person name="Shen L.-Y."/>
            <person name="Luo H."/>
            <person name="Wang X.-L."/>
            <person name="Wang X.-M."/>
            <person name="Qiu X.-J."/>
            <person name="Liu H."/>
            <person name="Zhou S.-S."/>
            <person name="Jia K.-H."/>
            <person name="Nie S."/>
            <person name="Bao Y.-T."/>
            <person name="Zhang R.-G."/>
            <person name="Yun Q.-Z."/>
            <person name="Chai Y.-H."/>
            <person name="Lu J.-Y."/>
            <person name="Li Y."/>
            <person name="Zhao S.-W."/>
            <person name="Mao J.-F."/>
            <person name="Jia S.-G."/>
            <person name="Mao Y.-M."/>
        </authorList>
    </citation>
    <scope>NUCLEOTIDE SEQUENCE</scope>
    <source>
        <strain evidence="3">AT0</strain>
        <tissue evidence="3">Leaf</tissue>
    </source>
</reference>
<evidence type="ECO:0008006" key="5">
    <source>
        <dbReference type="Google" id="ProtNLM"/>
    </source>
</evidence>
<evidence type="ECO:0000256" key="2">
    <source>
        <dbReference type="PROSITE-ProRule" id="PRU00708"/>
    </source>
</evidence>
<name>A0A978UND5_ZIZJJ</name>
<dbReference type="InterPro" id="IPR046849">
    <property type="entry name" value="E2_motif"/>
</dbReference>
<dbReference type="Proteomes" id="UP000813462">
    <property type="component" value="Unassembled WGS sequence"/>
</dbReference>
<dbReference type="AlphaFoldDB" id="A0A978UND5"/>
<evidence type="ECO:0000313" key="3">
    <source>
        <dbReference type="EMBL" id="KAH7516337.1"/>
    </source>
</evidence>
<dbReference type="InterPro" id="IPR011990">
    <property type="entry name" value="TPR-like_helical_dom_sf"/>
</dbReference>
<dbReference type="NCBIfam" id="TIGR00756">
    <property type="entry name" value="PPR"/>
    <property type="match status" value="1"/>
</dbReference>
<dbReference type="Pfam" id="PF01535">
    <property type="entry name" value="PPR"/>
    <property type="match status" value="1"/>
</dbReference>
<dbReference type="PANTHER" id="PTHR47926">
    <property type="entry name" value="PENTATRICOPEPTIDE REPEAT-CONTAINING PROTEIN"/>
    <property type="match status" value="1"/>
</dbReference>
<organism evidence="3 4">
    <name type="scientific">Ziziphus jujuba var. spinosa</name>
    <dbReference type="NCBI Taxonomy" id="714518"/>
    <lineage>
        <taxon>Eukaryota</taxon>
        <taxon>Viridiplantae</taxon>
        <taxon>Streptophyta</taxon>
        <taxon>Embryophyta</taxon>
        <taxon>Tracheophyta</taxon>
        <taxon>Spermatophyta</taxon>
        <taxon>Magnoliopsida</taxon>
        <taxon>eudicotyledons</taxon>
        <taxon>Gunneridae</taxon>
        <taxon>Pentapetalae</taxon>
        <taxon>rosids</taxon>
        <taxon>fabids</taxon>
        <taxon>Rosales</taxon>
        <taxon>Rhamnaceae</taxon>
        <taxon>Paliureae</taxon>
        <taxon>Ziziphus</taxon>
    </lineage>
</organism>
<gene>
    <name evidence="3" type="ORF">FEM48_Zijuj10G0124300</name>
</gene>
<proteinExistence type="predicted"/>
<accession>A0A978UND5</accession>
<dbReference type="GO" id="GO:0009451">
    <property type="term" value="P:RNA modification"/>
    <property type="evidence" value="ECO:0007669"/>
    <property type="project" value="InterPro"/>
</dbReference>
<dbReference type="GO" id="GO:0003723">
    <property type="term" value="F:RNA binding"/>
    <property type="evidence" value="ECO:0007669"/>
    <property type="project" value="InterPro"/>
</dbReference>
<dbReference type="Gene3D" id="1.25.40.10">
    <property type="entry name" value="Tetratricopeptide repeat domain"/>
    <property type="match status" value="1"/>
</dbReference>
<comment type="caution">
    <text evidence="3">The sequence shown here is derived from an EMBL/GenBank/DDBJ whole genome shotgun (WGS) entry which is preliminary data.</text>
</comment>
<sequence length="199" mass="22967">MLWRRSLTTKLDFFFTSPSKFQFSTLVHNQESSFQPLPLTKEAFAEALQSCRSHTHQLKQIHGLLLTTGLSIKNSLLTCLLSNLTVLGNMSYARKLFDDMHKPRIFLWNTLIKGYSKNRIFVEAVLVYREMRLVGVRPDSFTFPFVVKACGELPEKWIGEFHVFYGGDRSHPQSLLIYEKLDQLLKDMRTIGSMGLEAM</sequence>
<dbReference type="Pfam" id="PF20430">
    <property type="entry name" value="Eplus_motif"/>
    <property type="match status" value="1"/>
</dbReference>
<evidence type="ECO:0000256" key="1">
    <source>
        <dbReference type="ARBA" id="ARBA00022737"/>
    </source>
</evidence>
<dbReference type="Pfam" id="PF13041">
    <property type="entry name" value="PPR_2"/>
    <property type="match status" value="1"/>
</dbReference>